<dbReference type="GO" id="GO:0005524">
    <property type="term" value="F:ATP binding"/>
    <property type="evidence" value="ECO:0007669"/>
    <property type="project" value="UniProtKB-KW"/>
</dbReference>
<dbReference type="PANTHER" id="PTHR30258">
    <property type="entry name" value="TYPE II SECRETION SYSTEM PROTEIN GSPE-RELATED"/>
    <property type="match status" value="1"/>
</dbReference>
<dbReference type="InterPro" id="IPR037257">
    <property type="entry name" value="T2SS_E_N_sf"/>
</dbReference>
<dbReference type="AlphaFoldDB" id="A0A2H0CU98"/>
<dbReference type="Gene3D" id="3.30.450.90">
    <property type="match status" value="1"/>
</dbReference>
<evidence type="ECO:0000259" key="4">
    <source>
        <dbReference type="PROSITE" id="PS00662"/>
    </source>
</evidence>
<reference evidence="5 6" key="1">
    <citation type="submission" date="2017-09" db="EMBL/GenBank/DDBJ databases">
        <title>Depth-based differentiation of microbial function through sediment-hosted aquifers and enrichment of novel symbionts in the deep terrestrial subsurface.</title>
        <authorList>
            <person name="Probst A.J."/>
            <person name="Ladd B."/>
            <person name="Jarett J.K."/>
            <person name="Geller-Mcgrath D.E."/>
            <person name="Sieber C.M."/>
            <person name="Emerson J.B."/>
            <person name="Anantharaman K."/>
            <person name="Thomas B.C."/>
            <person name="Malmstrom R."/>
            <person name="Stieglmeier M."/>
            <person name="Klingl A."/>
            <person name="Woyke T."/>
            <person name="Ryan C.M."/>
            <person name="Banfield J.F."/>
        </authorList>
    </citation>
    <scope>NUCLEOTIDE SEQUENCE [LARGE SCALE GENOMIC DNA]</scope>
    <source>
        <strain evidence="5">CG22_combo_CG10-13_8_21_14_all_47_15</strain>
    </source>
</reference>
<evidence type="ECO:0000256" key="1">
    <source>
        <dbReference type="ARBA" id="ARBA00006611"/>
    </source>
</evidence>
<evidence type="ECO:0000256" key="2">
    <source>
        <dbReference type="ARBA" id="ARBA00022741"/>
    </source>
</evidence>
<dbReference type="SUPFAM" id="SSF52540">
    <property type="entry name" value="P-loop containing nucleoside triphosphate hydrolases"/>
    <property type="match status" value="1"/>
</dbReference>
<proteinExistence type="inferred from homology"/>
<evidence type="ECO:0000256" key="3">
    <source>
        <dbReference type="ARBA" id="ARBA00022840"/>
    </source>
</evidence>
<dbReference type="InterPro" id="IPR007831">
    <property type="entry name" value="T2SS_GspE_N"/>
</dbReference>
<comment type="similarity">
    <text evidence="1">Belongs to the GSP E family.</text>
</comment>
<protein>
    <recommendedName>
        <fullName evidence="4">Bacterial type II secretion system protein E domain-containing protein</fullName>
    </recommendedName>
</protein>
<accession>A0A2H0CU98</accession>
<sequence length="554" mass="61772">MPLFQDQKQEDRLREFRKKEAEDLAEILSKKYGLPYLNLFGVSPQADALRVIEEVEAREAFVAPFKRIGNKLLVAVASPQNEKTKEALAGLEKQGFHIETFMVSRDGLEHVWERYMEISRADKTQAGVLDISPEDLRQFMDKVKSLDDISKITKATIDDPGIHTSRVLEVILAGALSTGASDIHIEPEEKQIRMRYRLDGVLIDITFFDLETYKLLRSRIKLISGLKLNVKTAAQDGRFSIKIDKTDIEIRTSVLPGAYGESIVLRVLNPKSILVPLEELGIEPRLLEVINAELKKPNGMILNTGPTGSGKTTTLYAFIRKVYTTKVKVVTIEDPIEYHIEGITQTQTHSESDYTFASGLRSVLRQDPDIILVGEIRDSETANTAINAALTGHLVFSTLHTNNAAGTIPRLIDLGVDAKVLSAALNLFLAQRLVRKLCDACKKEEEPTAEERKLIEGIAITIKRDNVPKLEKIYRAVGCTACNNTGYRGRIGVFEGILMNDQIDAVAISHPNESEIWKAAEPQNLLSMAQDGILKLLYGITSLDELNRVIDLDE</sequence>
<name>A0A2H0CU98_9BACT</name>
<evidence type="ECO:0000313" key="6">
    <source>
        <dbReference type="Proteomes" id="UP000230638"/>
    </source>
</evidence>
<feature type="domain" description="Bacterial type II secretion system protein E" evidence="4">
    <location>
        <begin position="364"/>
        <end position="378"/>
    </location>
</feature>
<evidence type="ECO:0000313" key="5">
    <source>
        <dbReference type="EMBL" id="PIP73464.1"/>
    </source>
</evidence>
<dbReference type="PROSITE" id="PS00662">
    <property type="entry name" value="T2SP_E"/>
    <property type="match status" value="1"/>
</dbReference>
<dbReference type="PANTHER" id="PTHR30258:SF1">
    <property type="entry name" value="PROTEIN TRANSPORT PROTEIN HOFB HOMOLOG"/>
    <property type="match status" value="1"/>
</dbReference>
<dbReference type="Proteomes" id="UP000230638">
    <property type="component" value="Unassembled WGS sequence"/>
</dbReference>
<dbReference type="InterPro" id="IPR001482">
    <property type="entry name" value="T2SS/T4SS_dom"/>
</dbReference>
<dbReference type="GO" id="GO:0005886">
    <property type="term" value="C:plasma membrane"/>
    <property type="evidence" value="ECO:0007669"/>
    <property type="project" value="TreeGrafter"/>
</dbReference>
<dbReference type="Pfam" id="PF00437">
    <property type="entry name" value="T2SSE"/>
    <property type="match status" value="1"/>
</dbReference>
<gene>
    <name evidence="5" type="ORF">COW88_01920</name>
</gene>
<dbReference type="InterPro" id="IPR027417">
    <property type="entry name" value="P-loop_NTPase"/>
</dbReference>
<dbReference type="CDD" id="cd01129">
    <property type="entry name" value="PulE-GspE-like"/>
    <property type="match status" value="1"/>
</dbReference>
<dbReference type="EMBL" id="PCTL01000020">
    <property type="protein sequence ID" value="PIP73464.1"/>
    <property type="molecule type" value="Genomic_DNA"/>
</dbReference>
<dbReference type="Gene3D" id="3.40.50.300">
    <property type="entry name" value="P-loop containing nucleotide triphosphate hydrolases"/>
    <property type="match status" value="1"/>
</dbReference>
<dbReference type="GO" id="GO:0016887">
    <property type="term" value="F:ATP hydrolysis activity"/>
    <property type="evidence" value="ECO:0007669"/>
    <property type="project" value="TreeGrafter"/>
</dbReference>
<keyword evidence="3" id="KW-0067">ATP-binding</keyword>
<comment type="caution">
    <text evidence="5">The sequence shown here is derived from an EMBL/GenBank/DDBJ whole genome shotgun (WGS) entry which is preliminary data.</text>
</comment>
<keyword evidence="2" id="KW-0547">Nucleotide-binding</keyword>
<dbReference type="Pfam" id="PF05157">
    <property type="entry name" value="MshEN"/>
    <property type="match status" value="1"/>
</dbReference>
<dbReference type="SUPFAM" id="SSF160246">
    <property type="entry name" value="EspE N-terminal domain-like"/>
    <property type="match status" value="1"/>
</dbReference>
<organism evidence="5 6">
    <name type="scientific">Candidatus Lloydbacteria bacterium CG22_combo_CG10-13_8_21_14_all_47_15</name>
    <dbReference type="NCBI Taxonomy" id="1974635"/>
    <lineage>
        <taxon>Bacteria</taxon>
        <taxon>Candidatus Lloydiibacteriota</taxon>
    </lineage>
</organism>